<name>A0AB37ZJ87_PSESX</name>
<evidence type="ECO:0000313" key="1">
    <source>
        <dbReference type="EMBL" id="SDM05396.1"/>
    </source>
</evidence>
<evidence type="ECO:0000313" key="2">
    <source>
        <dbReference type="Proteomes" id="UP000183853"/>
    </source>
</evidence>
<accession>A0AB37ZJ87</accession>
<proteinExistence type="predicted"/>
<comment type="caution">
    <text evidence="1">The sequence shown here is derived from an EMBL/GenBank/DDBJ whole genome shotgun (WGS) entry which is preliminary data.</text>
</comment>
<dbReference type="RefSeq" id="WP_046719003.1">
    <property type="nucleotide sequence ID" value="NZ_FNHM01000001.1"/>
</dbReference>
<reference evidence="1 2" key="1">
    <citation type="submission" date="2016-10" db="EMBL/GenBank/DDBJ databases">
        <authorList>
            <person name="Varghese N."/>
            <person name="Submissions S."/>
        </authorList>
    </citation>
    <scope>NUCLEOTIDE SEQUENCE [LARGE SCALE GENOMIC DNA]</scope>
    <source>
        <strain evidence="1 2">BS2122</strain>
    </source>
</reference>
<gene>
    <name evidence="1" type="ORF">SAMN05444505_101541</name>
</gene>
<protein>
    <recommendedName>
        <fullName evidence="3">DUF2971 domain-containing protein</fullName>
    </recommendedName>
</protein>
<organism evidence="1 2">
    <name type="scientific">Pseudomonas syringae</name>
    <dbReference type="NCBI Taxonomy" id="317"/>
    <lineage>
        <taxon>Bacteria</taxon>
        <taxon>Pseudomonadati</taxon>
        <taxon>Pseudomonadota</taxon>
        <taxon>Gammaproteobacteria</taxon>
        <taxon>Pseudomonadales</taxon>
        <taxon>Pseudomonadaceae</taxon>
        <taxon>Pseudomonas</taxon>
    </lineage>
</organism>
<evidence type="ECO:0008006" key="3">
    <source>
        <dbReference type="Google" id="ProtNLM"/>
    </source>
</evidence>
<dbReference type="AlphaFoldDB" id="A0AB37ZJ87"/>
<dbReference type="EMBL" id="FNHM01000001">
    <property type="protein sequence ID" value="SDM05396.1"/>
    <property type="molecule type" value="Genomic_DNA"/>
</dbReference>
<dbReference type="Proteomes" id="UP000183853">
    <property type="component" value="Unassembled WGS sequence"/>
</dbReference>
<sequence>MLHHYTTVNTLALILRHQTLRFTRLDQFDDITEGRSLGPYPLGARMFASCWSAADEESIPQWAMYGDSMRGVRLSLRSDPFTWRPIDIRWHENFQFLDLEAPYSIEEMLAANITLLPTPQMRQTFGQPVNYVPDVSAAIGRFATVSSENEITLHGEGTEIAFLKSDSWAFQQEHRFVMVAAPGPTEPYTGDASAYIESRKIWHRKGVDPIRGIPSPLHVDLKLDHKALTNAEILVGPLAPPGTMEIVESLIARFAVGAVVRESNLRGMIRPK</sequence>